<dbReference type="InterPro" id="IPR037237">
    <property type="entry name" value="IlvD/EDD_N"/>
</dbReference>
<evidence type="ECO:0000256" key="4">
    <source>
        <dbReference type="ARBA" id="ARBA00023014"/>
    </source>
</evidence>
<keyword evidence="2" id="KW-0479">Metal-binding</keyword>
<keyword evidence="9" id="KW-1185">Reference proteome</keyword>
<reference evidence="8" key="1">
    <citation type="submission" date="2022-11" db="EMBL/GenBank/DDBJ databases">
        <title>Biodiversity and phylogenetic relationships of bacteria.</title>
        <authorList>
            <person name="Machado R.A.R."/>
            <person name="Bhat A."/>
            <person name="Loulou A."/>
            <person name="Kallel S."/>
        </authorList>
    </citation>
    <scope>NUCLEOTIDE SEQUENCE</scope>
    <source>
        <strain evidence="8">K-TC2</strain>
    </source>
</reference>
<protein>
    <submittedName>
        <fullName evidence="8">L-arabinonate dehydratase</fullName>
        <ecNumber evidence="8">4.2.1.9</ecNumber>
    </submittedName>
</protein>
<dbReference type="NCBIfam" id="NF004784">
    <property type="entry name" value="PRK06131.1"/>
    <property type="match status" value="1"/>
</dbReference>
<keyword evidence="5 8" id="KW-0456">Lyase</keyword>
<evidence type="ECO:0000256" key="1">
    <source>
        <dbReference type="ARBA" id="ARBA00006486"/>
    </source>
</evidence>
<feature type="domain" description="Dihydroxy-acid/6-phosphogluconate dehydratase C-terminal" evidence="7">
    <location>
        <begin position="370"/>
        <end position="564"/>
    </location>
</feature>
<dbReference type="NCBIfam" id="NF009560">
    <property type="entry name" value="PRK13017.1"/>
    <property type="match status" value="1"/>
</dbReference>
<dbReference type="NCBIfam" id="NF009559">
    <property type="entry name" value="PRK13016.1"/>
    <property type="match status" value="1"/>
</dbReference>
<dbReference type="Pfam" id="PF24877">
    <property type="entry name" value="ILV_EDD_C"/>
    <property type="match status" value="1"/>
</dbReference>
<dbReference type="GO" id="GO:0046872">
    <property type="term" value="F:metal ion binding"/>
    <property type="evidence" value="ECO:0007669"/>
    <property type="project" value="UniProtKB-KW"/>
</dbReference>
<comment type="caution">
    <text evidence="8">The sequence shown here is derived from an EMBL/GenBank/DDBJ whole genome shotgun (WGS) entry which is preliminary data.</text>
</comment>
<evidence type="ECO:0000259" key="7">
    <source>
        <dbReference type="Pfam" id="PF24877"/>
    </source>
</evidence>
<dbReference type="Gene3D" id="3.50.30.80">
    <property type="entry name" value="IlvD/EDD C-terminal domain-like"/>
    <property type="match status" value="1"/>
</dbReference>
<dbReference type="PANTHER" id="PTHR43183">
    <property type="entry name" value="HYPOTHETICAL DIHYDROXYACID DEHYDRATASE (EUROFUNG)-RELATED"/>
    <property type="match status" value="1"/>
</dbReference>
<evidence type="ECO:0000259" key="6">
    <source>
        <dbReference type="Pfam" id="PF00920"/>
    </source>
</evidence>
<dbReference type="GO" id="GO:0004160">
    <property type="term" value="F:dihydroxy-acid dehydratase activity"/>
    <property type="evidence" value="ECO:0007669"/>
    <property type="project" value="UniProtKB-EC"/>
</dbReference>
<dbReference type="Pfam" id="PF00920">
    <property type="entry name" value="ILVD_EDD_N"/>
    <property type="match status" value="1"/>
</dbReference>
<dbReference type="InterPro" id="IPR020558">
    <property type="entry name" value="DiOHA_6PGluconate_deHydtase_CS"/>
</dbReference>
<dbReference type="InterPro" id="IPR042096">
    <property type="entry name" value="Dihydro-acid_dehy_C"/>
</dbReference>
<dbReference type="GO" id="GO:0051536">
    <property type="term" value="F:iron-sulfur cluster binding"/>
    <property type="evidence" value="ECO:0007669"/>
    <property type="project" value="UniProtKB-KW"/>
</dbReference>
<dbReference type="EC" id="4.2.1.9" evidence="8"/>
<organism evidence="8 9">
    <name type="scientific">Kaistia nematophila</name>
    <dbReference type="NCBI Taxonomy" id="2994654"/>
    <lineage>
        <taxon>Bacteria</taxon>
        <taxon>Pseudomonadati</taxon>
        <taxon>Pseudomonadota</taxon>
        <taxon>Alphaproteobacteria</taxon>
        <taxon>Hyphomicrobiales</taxon>
        <taxon>Kaistiaceae</taxon>
        <taxon>Kaistia</taxon>
    </lineage>
</organism>
<dbReference type="Proteomes" id="UP001144805">
    <property type="component" value="Unassembled WGS sequence"/>
</dbReference>
<evidence type="ECO:0000313" key="9">
    <source>
        <dbReference type="Proteomes" id="UP001144805"/>
    </source>
</evidence>
<proteinExistence type="inferred from homology"/>
<feature type="domain" description="Dihydroxy-acid/6-phosphogluconate dehydratase N-terminal" evidence="6">
    <location>
        <begin position="50"/>
        <end position="356"/>
    </location>
</feature>
<dbReference type="PANTHER" id="PTHR43183:SF2">
    <property type="entry name" value="DIHYDROXY-ACID DEHYDRATASE"/>
    <property type="match status" value="1"/>
</dbReference>
<gene>
    <name evidence="8" type="primary">araD</name>
    <name evidence="8" type="ORF">OSH07_23645</name>
</gene>
<keyword evidence="3" id="KW-0408">Iron</keyword>
<dbReference type="InterPro" id="IPR000581">
    <property type="entry name" value="ILV_EDD_N"/>
</dbReference>
<evidence type="ECO:0000256" key="5">
    <source>
        <dbReference type="ARBA" id="ARBA00023239"/>
    </source>
</evidence>
<dbReference type="SUPFAM" id="SSF143975">
    <property type="entry name" value="IlvD/EDD N-terminal domain-like"/>
    <property type="match status" value="1"/>
</dbReference>
<accession>A0A9X3E5H1</accession>
<dbReference type="InterPro" id="IPR052352">
    <property type="entry name" value="Sugar_Degrad_Dehydratases"/>
</dbReference>
<dbReference type="SUPFAM" id="SSF52016">
    <property type="entry name" value="LeuD/IlvD-like"/>
    <property type="match status" value="1"/>
</dbReference>
<comment type="similarity">
    <text evidence="1">Belongs to the IlvD/Edd family.</text>
</comment>
<name>A0A9X3E5H1_9HYPH</name>
<dbReference type="PROSITE" id="PS00886">
    <property type="entry name" value="ILVD_EDD_1"/>
    <property type="match status" value="1"/>
</dbReference>
<dbReference type="FunFam" id="3.50.30.80:FF:000001">
    <property type="entry name" value="Dihydroxy-acid dehydratase"/>
    <property type="match status" value="1"/>
</dbReference>
<sequence>MTSLKPEPKAKRPIESLRSQRWFGAADLRSFGHRSRTLQMGYAYEEFMGKPVVGIINTWSDINPCHAHFRHRVEEVKRGVWQAGGFPIELPAMSLAENFVKPTTMLYRNFLAMEVEELLRSHPVDGAVLLGGCDKTTPATIMGAISMDLPTVFLPAGAMLRGNYAGKVLGSGSDVWKYWAEKQAGRIDDTEWRAMESGIARSFGTCMTMGTASTMTSLAETLGLSLPGSSSIPAPDSAHSRMAAECGRHIVSMIFDDWKPSDILTAASFENALVVHMALAGSTNAMVHLIAMAGRAGIPLTLEDFDRVARDIPVLANLRPSGEWLMEDFYYAGGLPALWAELREHLDLSAKTVTGTLADAVATARNYNPDVIRPFENPISDEVGTAILSGNLAPDGCVMKPSAAEPRLLKHTGPALVFRDYNEMSAMVDRDDLEVTADTVLVLQNAGPVGGPGMPEWGMLPIPKKLLKQGVRDMLRISDARMSGTSYGACILHVSPESHIGGPLAAVRTGDLISVDVEARSIHLHVDDLEIARRLSTFTPPSRDYPRGYNKLFAAHIQQAHLGCDFDFLEGTEKLPEPEIH</sequence>
<evidence type="ECO:0000256" key="2">
    <source>
        <dbReference type="ARBA" id="ARBA00022723"/>
    </source>
</evidence>
<dbReference type="AlphaFoldDB" id="A0A9X3E5H1"/>
<keyword evidence="4" id="KW-0411">Iron-sulfur</keyword>
<dbReference type="EMBL" id="JAPKNK010000016">
    <property type="protein sequence ID" value="MCX5572216.1"/>
    <property type="molecule type" value="Genomic_DNA"/>
</dbReference>
<evidence type="ECO:0000313" key="8">
    <source>
        <dbReference type="EMBL" id="MCX5572216.1"/>
    </source>
</evidence>
<dbReference type="RefSeq" id="WP_266341178.1">
    <property type="nucleotide sequence ID" value="NZ_JAPKNK010000016.1"/>
</dbReference>
<evidence type="ECO:0000256" key="3">
    <source>
        <dbReference type="ARBA" id="ARBA00023004"/>
    </source>
</evidence>
<dbReference type="InterPro" id="IPR056740">
    <property type="entry name" value="ILV_EDD_C"/>
</dbReference>